<keyword evidence="5 12" id="KW-0378">Hydrolase</keyword>
<evidence type="ECO:0000256" key="8">
    <source>
        <dbReference type="ARBA" id="ARBA00023295"/>
    </source>
</evidence>
<dbReference type="GO" id="GO:0005975">
    <property type="term" value="P:carbohydrate metabolic process"/>
    <property type="evidence" value="ECO:0007669"/>
    <property type="project" value="InterPro"/>
</dbReference>
<dbReference type="Proteomes" id="UP001168146">
    <property type="component" value="Unassembled WGS sequence"/>
</dbReference>
<evidence type="ECO:0000256" key="4">
    <source>
        <dbReference type="ARBA" id="ARBA00022729"/>
    </source>
</evidence>
<comment type="caution">
    <text evidence="13">The sequence shown here is derived from an EMBL/GenBank/DDBJ whole genome shotgun (WGS) entry which is preliminary data.</text>
</comment>
<dbReference type="PANTHER" id="PTHR11742">
    <property type="entry name" value="MANNOSYL-OLIGOSACCHARIDE ALPHA-1,2-MANNOSIDASE-RELATED"/>
    <property type="match status" value="1"/>
</dbReference>
<comment type="catalytic activity">
    <reaction evidence="9">
        <text>N(4)-(alpha-D-Man-(1-&gt;2)-alpha-D-Man-(1-&gt;2)-alpha-D-Man-(1-&gt;3)-[alpha-D-Man-(1-&gt;3)-[alpha-D-Man-(1-&gt;2)-alpha-D-Man-(1-&gt;6)]-alpha-D-Man-(1-&gt;6)]-beta-D-Man-(1-&gt;4)-beta-D-GlcNAc-(1-&gt;4)-beta-D-GlcNAc)-L-asparaginyl-[protein] (N-glucan mannose isomer 8A1,2,3B1,3) + 3 H2O = N(4)-(alpha-D-Man-(1-&gt;3)-[alpha-D-Man-(1-&gt;3)-[alpha-D-Man-(1-&gt;6)]-alpha-D-Man-(1-&gt;6)]-beta-D-Man-(1-&gt;4)-beta-D-GlcNAc-(1-&gt;4)-beta-D-GlcNAc)-L-asparaginyl-[protein] (N-glucan mannose isomer 5A1,2) + 3 beta-D-mannose</text>
        <dbReference type="Rhea" id="RHEA:56028"/>
        <dbReference type="Rhea" id="RHEA-COMP:14358"/>
        <dbReference type="Rhea" id="RHEA-COMP:14367"/>
        <dbReference type="ChEBI" id="CHEBI:15377"/>
        <dbReference type="ChEBI" id="CHEBI:28563"/>
        <dbReference type="ChEBI" id="CHEBI:59087"/>
        <dbReference type="ChEBI" id="CHEBI:60628"/>
        <dbReference type="EC" id="3.2.1.113"/>
    </reaction>
</comment>
<dbReference type="GO" id="GO:0036503">
    <property type="term" value="P:ERAD pathway"/>
    <property type="evidence" value="ECO:0007669"/>
    <property type="project" value="UniProtKB-ARBA"/>
</dbReference>
<dbReference type="PANTHER" id="PTHR11742:SF101">
    <property type="entry name" value="MANNOSYL-OLIGOSACCHARIDE ALPHA-1,2-MANNOSIDASE 1B"/>
    <property type="match status" value="1"/>
</dbReference>
<dbReference type="GO" id="GO:0005783">
    <property type="term" value="C:endoplasmic reticulum"/>
    <property type="evidence" value="ECO:0007669"/>
    <property type="project" value="TreeGrafter"/>
</dbReference>
<evidence type="ECO:0000256" key="10">
    <source>
        <dbReference type="ARBA" id="ARBA00048605"/>
    </source>
</evidence>
<organism evidence="13 14">
    <name type="scientific">Friedmanniomyces endolithicus</name>
    <dbReference type="NCBI Taxonomy" id="329885"/>
    <lineage>
        <taxon>Eukaryota</taxon>
        <taxon>Fungi</taxon>
        <taxon>Dikarya</taxon>
        <taxon>Ascomycota</taxon>
        <taxon>Pezizomycotina</taxon>
        <taxon>Dothideomycetes</taxon>
        <taxon>Dothideomycetidae</taxon>
        <taxon>Mycosphaerellales</taxon>
        <taxon>Teratosphaeriaceae</taxon>
        <taxon>Friedmanniomyces</taxon>
    </lineage>
</organism>
<evidence type="ECO:0000256" key="5">
    <source>
        <dbReference type="ARBA" id="ARBA00022801"/>
    </source>
</evidence>
<proteinExistence type="inferred from homology"/>
<evidence type="ECO:0000313" key="14">
    <source>
        <dbReference type="Proteomes" id="UP001168146"/>
    </source>
</evidence>
<comment type="similarity">
    <text evidence="3 12">Belongs to the glycosyl hydrolase 47 family.</text>
</comment>
<dbReference type="InterPro" id="IPR050749">
    <property type="entry name" value="Glycosyl_Hydrolase_47"/>
</dbReference>
<evidence type="ECO:0000313" key="13">
    <source>
        <dbReference type="EMBL" id="KAK0324232.1"/>
    </source>
</evidence>
<evidence type="ECO:0000256" key="11">
    <source>
        <dbReference type="PIRSR" id="PIRSR601382-2"/>
    </source>
</evidence>
<dbReference type="PRINTS" id="PR00747">
    <property type="entry name" value="GLYHDRLASE47"/>
</dbReference>
<gene>
    <name evidence="13" type="ORF">LTR82_004670</name>
</gene>
<dbReference type="InterPro" id="IPR036026">
    <property type="entry name" value="Seven-hairpin_glycosidases"/>
</dbReference>
<comment type="cofactor">
    <cofactor evidence="1 11">
        <name>Ca(2+)</name>
        <dbReference type="ChEBI" id="CHEBI:29108"/>
    </cofactor>
</comment>
<dbReference type="Pfam" id="PF01532">
    <property type="entry name" value="Glyco_hydro_47"/>
    <property type="match status" value="1"/>
</dbReference>
<dbReference type="SUPFAM" id="SSF48225">
    <property type="entry name" value="Seven-hairpin glycosidases"/>
    <property type="match status" value="1"/>
</dbReference>
<evidence type="ECO:0000256" key="7">
    <source>
        <dbReference type="ARBA" id="ARBA00023180"/>
    </source>
</evidence>
<keyword evidence="11" id="KW-0479">Metal-binding</keyword>
<comment type="pathway">
    <text evidence="2">Protein modification; protein glycosylation.</text>
</comment>
<evidence type="ECO:0000256" key="9">
    <source>
        <dbReference type="ARBA" id="ARBA00047669"/>
    </source>
</evidence>
<dbReference type="AlphaFoldDB" id="A0AAN6JH48"/>
<keyword evidence="7" id="KW-0325">Glycoprotein</keyword>
<accession>A0AAN6JH48</accession>
<feature type="binding site" evidence="11">
    <location>
        <position position="862"/>
    </location>
    <ligand>
        <name>Ca(2+)</name>
        <dbReference type="ChEBI" id="CHEBI:29108"/>
    </ligand>
</feature>
<dbReference type="EC" id="3.2.1.-" evidence="12"/>
<reference evidence="13" key="1">
    <citation type="submission" date="2021-12" db="EMBL/GenBank/DDBJ databases">
        <title>Black yeast isolated from Biological Soil Crust.</title>
        <authorList>
            <person name="Kurbessoian T."/>
        </authorList>
    </citation>
    <scope>NUCLEOTIDE SEQUENCE</scope>
    <source>
        <strain evidence="13">CCFEE 5208</strain>
    </source>
</reference>
<dbReference type="FunFam" id="1.50.10.10:FF:000047">
    <property type="entry name" value="Mannosyl-oligosaccharide alpha-1,2-mannosidase"/>
    <property type="match status" value="1"/>
</dbReference>
<evidence type="ECO:0000256" key="12">
    <source>
        <dbReference type="RuleBase" id="RU361193"/>
    </source>
</evidence>
<keyword evidence="8 12" id="KW-0326">Glycosidase</keyword>
<dbReference type="GO" id="GO:0004571">
    <property type="term" value="F:mannosyl-oligosaccharide 1,2-alpha-mannosidase activity"/>
    <property type="evidence" value="ECO:0007669"/>
    <property type="project" value="UniProtKB-EC"/>
</dbReference>
<protein>
    <recommendedName>
        <fullName evidence="12">alpha-1,2-Mannosidase</fullName>
        <ecNumber evidence="12">3.2.1.-</ecNumber>
    </recommendedName>
</protein>
<evidence type="ECO:0000256" key="6">
    <source>
        <dbReference type="ARBA" id="ARBA00023157"/>
    </source>
</evidence>
<evidence type="ECO:0000256" key="3">
    <source>
        <dbReference type="ARBA" id="ARBA00007658"/>
    </source>
</evidence>
<evidence type="ECO:0000256" key="1">
    <source>
        <dbReference type="ARBA" id="ARBA00001913"/>
    </source>
</evidence>
<dbReference type="Gene3D" id="1.50.10.10">
    <property type="match status" value="1"/>
</dbReference>
<dbReference type="EMBL" id="JASUXU010000010">
    <property type="protein sequence ID" value="KAK0324232.1"/>
    <property type="molecule type" value="Genomic_DNA"/>
</dbReference>
<dbReference type="InterPro" id="IPR001382">
    <property type="entry name" value="Glyco_hydro_47"/>
</dbReference>
<keyword evidence="6" id="KW-1015">Disulfide bond</keyword>
<dbReference type="GO" id="GO:0005509">
    <property type="term" value="F:calcium ion binding"/>
    <property type="evidence" value="ECO:0007669"/>
    <property type="project" value="InterPro"/>
</dbReference>
<name>A0AAN6JH48_9PEZI</name>
<dbReference type="InterPro" id="IPR012341">
    <property type="entry name" value="6hp_glycosidase-like_sf"/>
</dbReference>
<keyword evidence="4" id="KW-0732">Signal</keyword>
<keyword evidence="11" id="KW-0106">Calcium</keyword>
<dbReference type="GO" id="GO:0016020">
    <property type="term" value="C:membrane"/>
    <property type="evidence" value="ECO:0007669"/>
    <property type="project" value="InterPro"/>
</dbReference>
<sequence>MADIEPLTPAAQPTNFLSLPRELRDMVYTLALVQPPRWHRTHLPTCPLLDTDTPWQWPVYRSTHATVQDTRAGGFSTPDSFRQLPKSFINKNRLTTEQVEACYAAGCHGRPALGLRAVNRQIHDETEEVFWEENTFCFDDQEVMLRHLTADSVQKATRKQPRGRLLGESIAPCIPESAKAKIQRLSVLQLRNSRCNPPDVIMALQQLPNLVELEWPGNLVAKHLGVFSMLRLPGLRRITAGHLECVVVDDEDLGPRARDCRLDVFLFKTVTLPSCSWSSHGGNEDHWDCESCCEELGRTAKEVLDPWCRSLYSWVSMGLERRSTVDWCVSAVRETLEERVPVREEDGGPYDMEIRLPGGGVEVVWIFGLPASRQALREQRGIRCTLRARRREVEAAFQHAWDGYANHGMGHDAYRPVTKTMDDDSGGWGVTAIDALSTAIMFENEDAVRQILDFLVNLDYNRIEGGSSIQLYAVTTKHFAGMLSAYDLLNGPLAHMVPQQNLRDGLYRQMVELGNVLSCGFSTPSGIPRNWVDTALCTTDDALSNTIAGAGSLILEFARLSDITGHRVYAEHARQAEQHLLKPRPEKFVPWPGLMGSNVHVTTGDLIDRKGSWGSSSNSFYEYLLKAYIYDSKAYAPYLQRWKLAADSTIRYIASHPYGHPEWTLLPRWNGRDKINEMDAPSWFAGGNFILGGMVTGNQTLVDFGVSIADTAGALYQMTATGLGGELIVWTTDCSPSFRAKFDLNECNSSNSVQITGSEYKLRPEVFESWYYAYRATKDPKYREWAGMAFQAINRVCKTESGYSAISDVNAVNGGKKLDEMDSGFMAQVLKYVWLIHLDDDQAPFHVMDSRRGSGNVWVYNTQGHPLIVAGDPV</sequence>
<comment type="catalytic activity">
    <reaction evidence="10">
        <text>N(4)-(alpha-D-Man-(1-&gt;2)-alpha-D-Man-(1-&gt;2)-alpha-D-Man-(1-&gt;3)-[alpha-D-Man-(1-&gt;2)-alpha-D-Man-(1-&gt;3)-[alpha-D-Man-(1-&gt;2)-alpha-D-Man-(1-&gt;6)]-alpha-D-Man-(1-&gt;6)]-beta-D-Man-(1-&gt;4)-beta-D-GlcNAc-(1-&gt;4)-beta-D-GlcNAc)-L-asparaginyl-[protein] (N-glucan mannose isomer 9A1,2,3B1,2,3) + 4 H2O = N(4)-(alpha-D-Man-(1-&gt;3)-[alpha-D-Man-(1-&gt;3)-[alpha-D-Man-(1-&gt;6)]-alpha-D-Man-(1-&gt;6)]-beta-D-Man-(1-&gt;4)-beta-D-GlcNAc-(1-&gt;4)-beta-D-GlcNAc)-L-asparaginyl-[protein] (N-glucan mannose isomer 5A1,2) + 4 beta-D-mannose</text>
        <dbReference type="Rhea" id="RHEA:56008"/>
        <dbReference type="Rhea" id="RHEA-COMP:14356"/>
        <dbReference type="Rhea" id="RHEA-COMP:14367"/>
        <dbReference type="ChEBI" id="CHEBI:15377"/>
        <dbReference type="ChEBI" id="CHEBI:28563"/>
        <dbReference type="ChEBI" id="CHEBI:59087"/>
        <dbReference type="ChEBI" id="CHEBI:139493"/>
        <dbReference type="EC" id="3.2.1.113"/>
    </reaction>
</comment>
<evidence type="ECO:0000256" key="2">
    <source>
        <dbReference type="ARBA" id="ARBA00004922"/>
    </source>
</evidence>